<sequence length="95" mass="10264">MADKPKFEALAIPPDALEKGGVEVVRACVVDGGVSVALRRSFDDPFTWGVLLIDLARQAARIYAMETDISEEEAFARIREGLEAESDPSGPDSLN</sequence>
<reference evidence="1 2" key="1">
    <citation type="submission" date="2009-01" db="EMBL/GenBank/DDBJ databases">
        <title>Complete sequence of chromosome of Methylobacterium nodulans ORS 2060.</title>
        <authorList>
            <consortium name="US DOE Joint Genome Institute"/>
            <person name="Lucas S."/>
            <person name="Copeland A."/>
            <person name="Lapidus A."/>
            <person name="Glavina del Rio T."/>
            <person name="Dalin E."/>
            <person name="Tice H."/>
            <person name="Bruce D."/>
            <person name="Goodwin L."/>
            <person name="Pitluck S."/>
            <person name="Sims D."/>
            <person name="Brettin T."/>
            <person name="Detter J.C."/>
            <person name="Han C."/>
            <person name="Larimer F."/>
            <person name="Land M."/>
            <person name="Hauser L."/>
            <person name="Kyrpides N."/>
            <person name="Ivanova N."/>
            <person name="Marx C.J."/>
            <person name="Richardson P."/>
        </authorList>
    </citation>
    <scope>NUCLEOTIDE SEQUENCE [LARGE SCALE GENOMIC DNA]</scope>
    <source>
        <strain evidence="2">LMG 21967 / CNCM I-2342 / ORS 2060</strain>
    </source>
</reference>
<dbReference type="HOGENOM" id="CLU_158041_1_0_5"/>
<keyword evidence="2" id="KW-1185">Reference proteome</keyword>
<dbReference type="STRING" id="460265.Mnod_6517"/>
<protein>
    <recommendedName>
        <fullName evidence="3">DUF5076 domain-containing protein</fullName>
    </recommendedName>
</protein>
<dbReference type="InterPro" id="IPR031796">
    <property type="entry name" value="DUF5076"/>
</dbReference>
<dbReference type="EMBL" id="CP001349">
    <property type="protein sequence ID" value="ACL61286.1"/>
    <property type="molecule type" value="Genomic_DNA"/>
</dbReference>
<dbReference type="KEGG" id="mno:Mnod_6517"/>
<organism evidence="1 2">
    <name type="scientific">Methylobacterium nodulans (strain LMG 21967 / CNCM I-2342 / ORS 2060)</name>
    <dbReference type="NCBI Taxonomy" id="460265"/>
    <lineage>
        <taxon>Bacteria</taxon>
        <taxon>Pseudomonadati</taxon>
        <taxon>Pseudomonadota</taxon>
        <taxon>Alphaproteobacteria</taxon>
        <taxon>Hyphomicrobiales</taxon>
        <taxon>Methylobacteriaceae</taxon>
        <taxon>Methylobacterium</taxon>
    </lineage>
</organism>
<dbReference type="OrthoDB" id="284440at2"/>
<evidence type="ECO:0008006" key="3">
    <source>
        <dbReference type="Google" id="ProtNLM"/>
    </source>
</evidence>
<dbReference type="Proteomes" id="UP000008207">
    <property type="component" value="Chromosome"/>
</dbReference>
<dbReference type="RefSeq" id="WP_015932859.1">
    <property type="nucleotide sequence ID" value="NC_011894.1"/>
</dbReference>
<dbReference type="eggNOG" id="ENOG5033B82">
    <property type="taxonomic scope" value="Bacteria"/>
</dbReference>
<dbReference type="AlphaFoldDB" id="B8IDC0"/>
<dbReference type="Pfam" id="PF16826">
    <property type="entry name" value="DUF5076"/>
    <property type="match status" value="1"/>
</dbReference>
<proteinExistence type="predicted"/>
<name>B8IDC0_METNO</name>
<accession>B8IDC0</accession>
<dbReference type="Gene3D" id="3.30.2370.10">
    <property type="entry name" value="putative pyruvate dehydrogenase"/>
    <property type="match status" value="1"/>
</dbReference>
<gene>
    <name evidence="1" type="ordered locus">Mnod_6517</name>
</gene>
<evidence type="ECO:0000313" key="2">
    <source>
        <dbReference type="Proteomes" id="UP000008207"/>
    </source>
</evidence>
<evidence type="ECO:0000313" key="1">
    <source>
        <dbReference type="EMBL" id="ACL61286.1"/>
    </source>
</evidence>